<gene>
    <name evidence="1" type="ORF">RWE15_07315</name>
</gene>
<proteinExistence type="predicted"/>
<evidence type="ECO:0000313" key="1">
    <source>
        <dbReference type="EMBL" id="MDY0394315.1"/>
    </source>
</evidence>
<dbReference type="Pfam" id="PF09911">
    <property type="entry name" value="DUF2140"/>
    <property type="match status" value="1"/>
</dbReference>
<organism evidence="1 2">
    <name type="scientific">Tigheibacillus halophilus</name>
    <dbReference type="NCBI Taxonomy" id="361280"/>
    <lineage>
        <taxon>Bacteria</taxon>
        <taxon>Bacillati</taxon>
        <taxon>Bacillota</taxon>
        <taxon>Bacilli</taxon>
        <taxon>Bacillales</taxon>
        <taxon>Bacillaceae</taxon>
        <taxon>Tigheibacillus</taxon>
    </lineage>
</organism>
<dbReference type="InterPro" id="IPR018672">
    <property type="entry name" value="DUF2140"/>
</dbReference>
<keyword evidence="2" id="KW-1185">Reference proteome</keyword>
<comment type="caution">
    <text evidence="1">The sequence shown here is derived from an EMBL/GenBank/DDBJ whole genome shotgun (WGS) entry which is preliminary data.</text>
</comment>
<evidence type="ECO:0000313" key="2">
    <source>
        <dbReference type="Proteomes" id="UP001281447"/>
    </source>
</evidence>
<protein>
    <submittedName>
        <fullName evidence="1">DUF2140 family protein</fullName>
    </submittedName>
</protein>
<accession>A0ABU5C5G2</accession>
<name>A0ABU5C5G2_9BACI</name>
<reference evidence="1 2" key="1">
    <citation type="submission" date="2023-10" db="EMBL/GenBank/DDBJ databases">
        <title>Virgibacillus halophilus 5B73C genome.</title>
        <authorList>
            <person name="Miliotis G."/>
            <person name="Sengupta P."/>
            <person name="Hameed A."/>
            <person name="Chuvochina M."/>
            <person name="Mcdonagh F."/>
            <person name="Simpson A.C."/>
            <person name="Singh N.K."/>
            <person name="Rekha P.D."/>
            <person name="Raman K."/>
            <person name="Hugenholtz P."/>
            <person name="Venkateswaran K."/>
        </authorList>
    </citation>
    <scope>NUCLEOTIDE SEQUENCE [LARGE SCALE GENOMIC DNA]</scope>
    <source>
        <strain evidence="1 2">5B73C</strain>
    </source>
</reference>
<sequence length="106" mass="12094">MLSIDIIIIAVLLAFIFWPVQGADMPAKHNVDEEQSSSFTIRTTRKNLDELINAYLDKLLQDSKHHYKISLEDDVHLMGGITCFFNHSPIVCSLGTHCTKKTEMWC</sequence>
<dbReference type="EMBL" id="JAWDIP010000003">
    <property type="protein sequence ID" value="MDY0394315.1"/>
    <property type="molecule type" value="Genomic_DNA"/>
</dbReference>
<dbReference type="Proteomes" id="UP001281447">
    <property type="component" value="Unassembled WGS sequence"/>
</dbReference>